<keyword evidence="9" id="KW-1185">Reference proteome</keyword>
<keyword evidence="4" id="KW-0233">DNA recombination</keyword>
<dbReference type="PANTHER" id="PTHR30349">
    <property type="entry name" value="PHAGE INTEGRASE-RELATED"/>
    <property type="match status" value="1"/>
</dbReference>
<proteinExistence type="inferred from homology"/>
<feature type="domain" description="Tyr recombinase" evidence="6">
    <location>
        <begin position="282"/>
        <end position="485"/>
    </location>
</feature>
<dbReference type="Pfam" id="PF00589">
    <property type="entry name" value="Phage_integrase"/>
    <property type="match status" value="1"/>
</dbReference>
<comment type="similarity">
    <text evidence="1">Belongs to the 'phage' integrase family.</text>
</comment>
<evidence type="ECO:0000259" key="6">
    <source>
        <dbReference type="PROSITE" id="PS51898"/>
    </source>
</evidence>
<name>A0ABR9X898_9RHOB</name>
<keyword evidence="2" id="KW-0229">DNA integration</keyword>
<evidence type="ECO:0000313" key="8">
    <source>
        <dbReference type="EMBL" id="MBE9639773.1"/>
    </source>
</evidence>
<reference evidence="8 9" key="1">
    <citation type="journal article" date="2021" name="Int. J. Syst. Evol. Microbiol.">
        <title>Salipiger mangrovisoli sp. nov., isolated from mangrove soil and the proposal for the reclassification of Paraphaeobacter pallidus as Salipiger pallidus comb. nov.</title>
        <authorList>
            <person name="Du J."/>
            <person name="Liu Y."/>
            <person name="Pei T."/>
            <person name="Deng M.R."/>
            <person name="Zhu H."/>
        </authorList>
    </citation>
    <scope>NUCLEOTIDE SEQUENCE [LARGE SCALE GENOMIC DNA]</scope>
    <source>
        <strain evidence="8 9">6D45A</strain>
    </source>
</reference>
<dbReference type="PROSITE" id="PS51900">
    <property type="entry name" value="CB"/>
    <property type="match status" value="1"/>
</dbReference>
<dbReference type="InterPro" id="IPR010998">
    <property type="entry name" value="Integrase_recombinase_N"/>
</dbReference>
<dbReference type="Gene3D" id="1.10.150.130">
    <property type="match status" value="1"/>
</dbReference>
<gene>
    <name evidence="8" type="ORF">IQ782_23230</name>
</gene>
<evidence type="ECO:0000256" key="3">
    <source>
        <dbReference type="ARBA" id="ARBA00023125"/>
    </source>
</evidence>
<dbReference type="Gene3D" id="1.10.443.10">
    <property type="entry name" value="Intergrase catalytic core"/>
    <property type="match status" value="1"/>
</dbReference>
<organism evidence="8 9">
    <name type="scientific">Salipiger mangrovisoli</name>
    <dbReference type="NCBI Taxonomy" id="2865933"/>
    <lineage>
        <taxon>Bacteria</taxon>
        <taxon>Pseudomonadati</taxon>
        <taxon>Pseudomonadota</taxon>
        <taxon>Alphaproteobacteria</taxon>
        <taxon>Rhodobacterales</taxon>
        <taxon>Roseobacteraceae</taxon>
        <taxon>Salipiger</taxon>
    </lineage>
</organism>
<dbReference type="Pfam" id="PF02899">
    <property type="entry name" value="Phage_int_SAM_1"/>
    <property type="match status" value="1"/>
</dbReference>
<dbReference type="InterPro" id="IPR013762">
    <property type="entry name" value="Integrase-like_cat_sf"/>
</dbReference>
<feature type="domain" description="Core-binding (CB)" evidence="7">
    <location>
        <begin position="164"/>
        <end position="252"/>
    </location>
</feature>
<dbReference type="InterPro" id="IPR044068">
    <property type="entry name" value="CB"/>
</dbReference>
<keyword evidence="3 5" id="KW-0238">DNA-binding</keyword>
<evidence type="ECO:0000256" key="1">
    <source>
        <dbReference type="ARBA" id="ARBA00008857"/>
    </source>
</evidence>
<dbReference type="CDD" id="cd00397">
    <property type="entry name" value="DNA_BRE_C"/>
    <property type="match status" value="1"/>
</dbReference>
<dbReference type="Proteomes" id="UP000607796">
    <property type="component" value="Unassembled WGS sequence"/>
</dbReference>
<evidence type="ECO:0000256" key="2">
    <source>
        <dbReference type="ARBA" id="ARBA00022908"/>
    </source>
</evidence>
<evidence type="ECO:0000259" key="7">
    <source>
        <dbReference type="PROSITE" id="PS51900"/>
    </source>
</evidence>
<dbReference type="InterPro" id="IPR011010">
    <property type="entry name" value="DNA_brk_join_enz"/>
</dbReference>
<dbReference type="PANTHER" id="PTHR30349:SF41">
    <property type="entry name" value="INTEGRASE_RECOMBINASE PROTEIN MJ0367-RELATED"/>
    <property type="match status" value="1"/>
</dbReference>
<accession>A0ABR9X898</accession>
<dbReference type="InterPro" id="IPR004107">
    <property type="entry name" value="Integrase_SAM-like_N"/>
</dbReference>
<protein>
    <submittedName>
        <fullName evidence="8">Site-specific integrase</fullName>
    </submittedName>
</protein>
<evidence type="ECO:0000313" key="9">
    <source>
        <dbReference type="Proteomes" id="UP000607796"/>
    </source>
</evidence>
<dbReference type="InterPro" id="IPR050090">
    <property type="entry name" value="Tyrosine_recombinase_XerCD"/>
</dbReference>
<evidence type="ECO:0000256" key="4">
    <source>
        <dbReference type="ARBA" id="ARBA00023172"/>
    </source>
</evidence>
<dbReference type="InterPro" id="IPR002104">
    <property type="entry name" value="Integrase_catalytic"/>
</dbReference>
<dbReference type="PROSITE" id="PS51898">
    <property type="entry name" value="TYR_RECOMBINASE"/>
    <property type="match status" value="1"/>
</dbReference>
<dbReference type="EMBL" id="JADFFK010000021">
    <property type="protein sequence ID" value="MBE9639773.1"/>
    <property type="molecule type" value="Genomic_DNA"/>
</dbReference>
<evidence type="ECO:0000256" key="5">
    <source>
        <dbReference type="PROSITE-ProRule" id="PRU01248"/>
    </source>
</evidence>
<sequence length="537" mass="60772">MSRSYRNIRLHEAMVYSVADSQSVFGVHRNTISNWVRDGLKPSDDSLPQLFRGAELKRFHAERAERTHRNLRLGEFKCVACGNAIFPELSTLALMRQEGRATHAHATCCDCGAALLKLLGATECDKVHECLDTNTPLALIDESKVAPPAGIVKNAGSRGEEWFTTNDRLIHEWQAFAGKYSPKTVQAHLISIRDFETFLKGLDFSKVKPKHAGQYRDHLVRLLTQSKEQGGLSGSTVRHRASHLKAFFEWLRGQDRYRRLSASIPDYFALPRSASAPQAKERSKEYPTLDEAWSMVELMPQKSVIQRRDRAMVAFAFISGFRAAALTALRIKHVDFDCLSVLQDAREVPAKNGKTYRATWFPRTEAFQEVFLSWIEDLKNFGFQPQDALFPDSKNLVARAPGAAPIEPLASSKPLQDAFGKASERIGKAYTPHSARHTLKALGAQMCRSYEHRKAWSMNLGHSDEQITEKHYAKMTQSRSSEIIEALSSDLVFTEEENEMIIDFYQHRFPRGSPEYLVAKRLAEKRDKARGDCEVLE</sequence>
<comment type="caution">
    <text evidence="8">The sequence shown here is derived from an EMBL/GenBank/DDBJ whole genome shotgun (WGS) entry which is preliminary data.</text>
</comment>
<dbReference type="RefSeq" id="WP_194137040.1">
    <property type="nucleotide sequence ID" value="NZ_JADFFK010000021.1"/>
</dbReference>
<dbReference type="SUPFAM" id="SSF56349">
    <property type="entry name" value="DNA breaking-rejoining enzymes"/>
    <property type="match status" value="1"/>
</dbReference>